<keyword evidence="2" id="KW-1185">Reference proteome</keyword>
<dbReference type="AlphaFoldDB" id="M1DKP8"/>
<evidence type="ECO:0000313" key="1">
    <source>
        <dbReference type="EnsemblPlants" id="PGSC0003DMT400090577"/>
    </source>
</evidence>
<dbReference type="HOGENOM" id="CLU_2019347_0_0_1"/>
<dbReference type="PaxDb" id="4113-PGSC0003DMT400090577"/>
<dbReference type="InParanoid" id="M1DKP8"/>
<protein>
    <submittedName>
        <fullName evidence="1">Uncharacterized protein</fullName>
    </submittedName>
</protein>
<dbReference type="Proteomes" id="UP000011115">
    <property type="component" value="Unassembled WGS sequence"/>
</dbReference>
<dbReference type="Gramene" id="PGSC0003DMT400090577">
    <property type="protein sequence ID" value="PGSC0003DMT400090577"/>
    <property type="gene ID" value="PGSC0003DMG400040148"/>
</dbReference>
<organism evidence="1 2">
    <name type="scientific">Solanum tuberosum</name>
    <name type="common">Potato</name>
    <dbReference type="NCBI Taxonomy" id="4113"/>
    <lineage>
        <taxon>Eukaryota</taxon>
        <taxon>Viridiplantae</taxon>
        <taxon>Streptophyta</taxon>
        <taxon>Embryophyta</taxon>
        <taxon>Tracheophyta</taxon>
        <taxon>Spermatophyta</taxon>
        <taxon>Magnoliopsida</taxon>
        <taxon>eudicotyledons</taxon>
        <taxon>Gunneridae</taxon>
        <taxon>Pentapetalae</taxon>
        <taxon>asterids</taxon>
        <taxon>lamiids</taxon>
        <taxon>Solanales</taxon>
        <taxon>Solanaceae</taxon>
        <taxon>Solanoideae</taxon>
        <taxon>Solaneae</taxon>
        <taxon>Solanum</taxon>
    </lineage>
</organism>
<dbReference type="EnsemblPlants" id="PGSC0003DMT400090577">
    <property type="protein sequence ID" value="PGSC0003DMT400090577"/>
    <property type="gene ID" value="PGSC0003DMG400040148"/>
</dbReference>
<proteinExistence type="predicted"/>
<reference evidence="1" key="2">
    <citation type="submission" date="2015-06" db="UniProtKB">
        <authorList>
            <consortium name="EnsemblPlants"/>
        </authorList>
    </citation>
    <scope>IDENTIFICATION</scope>
    <source>
        <strain evidence="1">DM1-3 516 R44</strain>
    </source>
</reference>
<reference evidence="2" key="1">
    <citation type="journal article" date="2011" name="Nature">
        <title>Genome sequence and analysis of the tuber crop potato.</title>
        <authorList>
            <consortium name="The Potato Genome Sequencing Consortium"/>
        </authorList>
    </citation>
    <scope>NUCLEOTIDE SEQUENCE [LARGE SCALE GENOMIC DNA]</scope>
    <source>
        <strain evidence="2">cv. DM1-3 516 R44</strain>
    </source>
</reference>
<name>M1DKP8_SOLTU</name>
<accession>M1DKP8</accession>
<evidence type="ECO:0000313" key="2">
    <source>
        <dbReference type="Proteomes" id="UP000011115"/>
    </source>
</evidence>
<sequence>MTPASFFFFSQIRANPETRASSPERSPKSLALRPSNPFLWQRRVAISAPQSSFARIGWLSSFNVEELYKISTIPALTSLSSRDFEIRIQKNSPTSIPFPPSNLPYNSSYKYPFLIHYLEVGKK</sequence>